<organism evidence="1 2">
    <name type="scientific">Linnemannia schmuckeri</name>
    <dbReference type="NCBI Taxonomy" id="64567"/>
    <lineage>
        <taxon>Eukaryota</taxon>
        <taxon>Fungi</taxon>
        <taxon>Fungi incertae sedis</taxon>
        <taxon>Mucoromycota</taxon>
        <taxon>Mortierellomycotina</taxon>
        <taxon>Mortierellomycetes</taxon>
        <taxon>Mortierellales</taxon>
        <taxon>Mortierellaceae</taxon>
        <taxon>Linnemannia</taxon>
    </lineage>
</organism>
<evidence type="ECO:0000313" key="1">
    <source>
        <dbReference type="EMBL" id="KAF9147496.1"/>
    </source>
</evidence>
<accession>A0A9P5V8T3</accession>
<reference evidence="1" key="1">
    <citation type="journal article" date="2020" name="Fungal Divers.">
        <title>Resolving the Mortierellaceae phylogeny through synthesis of multi-gene phylogenetics and phylogenomics.</title>
        <authorList>
            <person name="Vandepol N."/>
            <person name="Liber J."/>
            <person name="Desiro A."/>
            <person name="Na H."/>
            <person name="Kennedy M."/>
            <person name="Barry K."/>
            <person name="Grigoriev I.V."/>
            <person name="Miller A.N."/>
            <person name="O'Donnell K."/>
            <person name="Stajich J.E."/>
            <person name="Bonito G."/>
        </authorList>
    </citation>
    <scope>NUCLEOTIDE SEQUENCE</scope>
    <source>
        <strain evidence="1">NRRL 6426</strain>
    </source>
</reference>
<gene>
    <name evidence="1" type="ORF">BG015_010872</name>
</gene>
<dbReference type="OrthoDB" id="10286021at2759"/>
<name>A0A9P5V8T3_9FUNG</name>
<evidence type="ECO:0000313" key="2">
    <source>
        <dbReference type="Proteomes" id="UP000748756"/>
    </source>
</evidence>
<dbReference type="Proteomes" id="UP000748756">
    <property type="component" value="Unassembled WGS sequence"/>
</dbReference>
<protein>
    <submittedName>
        <fullName evidence="1">Uncharacterized protein</fullName>
    </submittedName>
</protein>
<keyword evidence="2" id="KW-1185">Reference proteome</keyword>
<dbReference type="AlphaFoldDB" id="A0A9P5V8T3"/>
<sequence length="153" mass="17486">MVYLFSQFLVIAFVTLIYVTLLLGLASARPASNAIAGLPSSNTTDSIIATYETVIPATLQLQWMSFEAPFHIYNYEYVHNVNLTVDNVYQGMLVYYARGIRKHCHDDGVWCVKHGDPTSPEMTIWYKGYEYQHTTWTVDCGEHCKLYNDEVEA</sequence>
<proteinExistence type="predicted"/>
<dbReference type="EMBL" id="JAAAUQ010000800">
    <property type="protein sequence ID" value="KAF9147496.1"/>
    <property type="molecule type" value="Genomic_DNA"/>
</dbReference>
<comment type="caution">
    <text evidence="1">The sequence shown here is derived from an EMBL/GenBank/DDBJ whole genome shotgun (WGS) entry which is preliminary data.</text>
</comment>